<gene>
    <name evidence="1" type="ORF">NTE_01489</name>
</gene>
<protein>
    <submittedName>
        <fullName evidence="1">Uncharacterized protein</fullName>
    </submittedName>
</protein>
<dbReference type="HOGENOM" id="CLU_3282669_0_0_2"/>
<keyword evidence="2" id="KW-1185">Reference proteome</keyword>
<dbReference type="KEGG" id="nev:NTE_01489"/>
<evidence type="ECO:0000313" key="2">
    <source>
        <dbReference type="Proteomes" id="UP000028194"/>
    </source>
</evidence>
<sequence>MRCGTYDNTMYAGVPSFSIEVADYIPQYLCIGEGREESSF</sequence>
<accession>A0A075MRV6</accession>
<dbReference type="AlphaFoldDB" id="A0A075MRV6"/>
<dbReference type="Proteomes" id="UP000028194">
    <property type="component" value="Chromosome"/>
</dbReference>
<reference evidence="1 2" key="1">
    <citation type="journal article" date="2014" name="PLoS ONE">
        <title>Genome Sequence of Candidatus Nitrososphaera evergladensis from Group I.1b Enriched from Everglades Soil Reveals Novel Genomic Features of the Ammonia-Oxidizing Archaea.</title>
        <authorList>
            <person name="Zhalnina K.V."/>
            <person name="Dias R."/>
            <person name="Leonard M.T."/>
            <person name="Dorr de Quadros P."/>
            <person name="Camargo F.A."/>
            <person name="Drew J.C."/>
            <person name="Farmerie W.G."/>
            <person name="Daroub S.H."/>
            <person name="Triplett E.W."/>
        </authorList>
    </citation>
    <scope>NUCLEOTIDE SEQUENCE [LARGE SCALE GENOMIC DNA]</scope>
    <source>
        <strain evidence="1 2">SR1</strain>
    </source>
</reference>
<name>A0A075MRV6_9ARCH</name>
<dbReference type="EMBL" id="CP007174">
    <property type="protein sequence ID" value="AIF83552.1"/>
    <property type="molecule type" value="Genomic_DNA"/>
</dbReference>
<proteinExistence type="predicted"/>
<evidence type="ECO:0000313" key="1">
    <source>
        <dbReference type="EMBL" id="AIF83552.1"/>
    </source>
</evidence>
<organism evidence="1 2">
    <name type="scientific">Candidatus Nitrososphaera evergladensis SR1</name>
    <dbReference type="NCBI Taxonomy" id="1459636"/>
    <lineage>
        <taxon>Archaea</taxon>
        <taxon>Nitrososphaerota</taxon>
        <taxon>Nitrososphaeria</taxon>
        <taxon>Nitrososphaerales</taxon>
        <taxon>Nitrososphaeraceae</taxon>
        <taxon>Nitrososphaera</taxon>
    </lineage>
</organism>
<dbReference type="STRING" id="1459636.NTE_01489"/>